<keyword evidence="1" id="KW-0472">Membrane</keyword>
<evidence type="ECO:0000256" key="1">
    <source>
        <dbReference type="SAM" id="Phobius"/>
    </source>
</evidence>
<feature type="transmembrane region" description="Helical" evidence="1">
    <location>
        <begin position="274"/>
        <end position="292"/>
    </location>
</feature>
<name>A0ABT0S3K5_9SPHN</name>
<dbReference type="PANTHER" id="PTHR43179:SF7">
    <property type="entry name" value="RHAMNOSYLTRANSFERASE WBBL"/>
    <property type="match status" value="1"/>
</dbReference>
<dbReference type="Pfam" id="PF13641">
    <property type="entry name" value="Glyco_tranf_2_3"/>
    <property type="match status" value="1"/>
</dbReference>
<keyword evidence="1" id="KW-1133">Transmembrane helix</keyword>
<dbReference type="EMBL" id="JAMGBE010000003">
    <property type="protein sequence ID" value="MCL6730130.1"/>
    <property type="molecule type" value="Genomic_DNA"/>
</dbReference>
<dbReference type="PANTHER" id="PTHR43179">
    <property type="entry name" value="RHAMNOSYLTRANSFERASE WBBL"/>
    <property type="match status" value="1"/>
</dbReference>
<dbReference type="RefSeq" id="WP_249831632.1">
    <property type="nucleotide sequence ID" value="NZ_JAMGBE010000003.1"/>
</dbReference>
<dbReference type="InterPro" id="IPR029044">
    <property type="entry name" value="Nucleotide-diphossugar_trans"/>
</dbReference>
<keyword evidence="1" id="KW-0812">Transmembrane</keyword>
<reference evidence="2" key="1">
    <citation type="submission" date="2022-05" db="EMBL/GenBank/DDBJ databases">
        <authorList>
            <person name="Jo J.-H."/>
            <person name="Im W.-T."/>
        </authorList>
    </citation>
    <scope>NUCLEOTIDE SEQUENCE</scope>
    <source>
        <strain evidence="2">SE220</strain>
    </source>
</reference>
<keyword evidence="3" id="KW-1185">Reference proteome</keyword>
<dbReference type="SUPFAM" id="SSF53448">
    <property type="entry name" value="Nucleotide-diphospho-sugar transferases"/>
    <property type="match status" value="1"/>
</dbReference>
<evidence type="ECO:0000313" key="3">
    <source>
        <dbReference type="Proteomes" id="UP001165342"/>
    </source>
</evidence>
<organism evidence="2 3">
    <name type="scientific">Sphingomonas hankyongi</name>
    <dbReference type="NCBI Taxonomy" id="2908209"/>
    <lineage>
        <taxon>Bacteria</taxon>
        <taxon>Pseudomonadati</taxon>
        <taxon>Pseudomonadota</taxon>
        <taxon>Alphaproteobacteria</taxon>
        <taxon>Sphingomonadales</taxon>
        <taxon>Sphingomonadaceae</taxon>
        <taxon>Sphingomonas</taxon>
    </lineage>
</organism>
<gene>
    <name evidence="2" type="ORF">LZ538_08710</name>
</gene>
<accession>A0ABT0S3K5</accession>
<dbReference type="CDD" id="cd04186">
    <property type="entry name" value="GT_2_like_c"/>
    <property type="match status" value="1"/>
</dbReference>
<sequence length="345" mass="38785">MSVAVVIVNFRTAALVGKCLQALLSERARLPGMCAIIVDGGSNDGSAETLRKFLSQGQFREWTDLITLEVNGGFAFANNVALSSLLARRDPPEFIMLLNPDTVIEPQAVVILADYLRDNPTVAAVGSQLLEPDGTPTGSAFPFPNLRGEMARAARTDLIYRLLRARPPAYPPAQNDFEADWVTGASVMLRTAALRDSGLFDDGFFLYHEEIELMWRMRKSGWQIRHEPRSRVRHVGGAATGVHSRPLPGAKLPPRPAYWYESRRRFFSLTRGRFTAMTAVLSWGIGYAIFSLRRSLRMSRNLQLIEHELRDQLQHSFPWRADPPSPSIRSITTRDHLPMWMTSHD</sequence>
<dbReference type="Proteomes" id="UP001165342">
    <property type="component" value="Unassembled WGS sequence"/>
</dbReference>
<protein>
    <submittedName>
        <fullName evidence="2">Glycosyltransferase family 2 protein</fullName>
    </submittedName>
</protein>
<dbReference type="Gene3D" id="3.90.550.10">
    <property type="entry name" value="Spore Coat Polysaccharide Biosynthesis Protein SpsA, Chain A"/>
    <property type="match status" value="1"/>
</dbReference>
<comment type="caution">
    <text evidence="2">The sequence shown here is derived from an EMBL/GenBank/DDBJ whole genome shotgun (WGS) entry which is preliminary data.</text>
</comment>
<proteinExistence type="predicted"/>
<evidence type="ECO:0000313" key="2">
    <source>
        <dbReference type="EMBL" id="MCL6730130.1"/>
    </source>
</evidence>